<comment type="caution">
    <text evidence="2">The sequence shown here is derived from an EMBL/GenBank/DDBJ whole genome shotgun (WGS) entry which is preliminary data.</text>
</comment>
<dbReference type="EMBL" id="CAJVQB010008998">
    <property type="protein sequence ID" value="CAG8725541.1"/>
    <property type="molecule type" value="Genomic_DNA"/>
</dbReference>
<keyword evidence="3" id="KW-1185">Reference proteome</keyword>
<evidence type="ECO:0000313" key="2">
    <source>
        <dbReference type="EMBL" id="CAG8725541.1"/>
    </source>
</evidence>
<feature type="region of interest" description="Disordered" evidence="1">
    <location>
        <begin position="179"/>
        <end position="208"/>
    </location>
</feature>
<organism evidence="2 3">
    <name type="scientific">Gigaspora margarita</name>
    <dbReference type="NCBI Taxonomy" id="4874"/>
    <lineage>
        <taxon>Eukaryota</taxon>
        <taxon>Fungi</taxon>
        <taxon>Fungi incertae sedis</taxon>
        <taxon>Mucoromycota</taxon>
        <taxon>Glomeromycotina</taxon>
        <taxon>Glomeromycetes</taxon>
        <taxon>Diversisporales</taxon>
        <taxon>Gigasporaceae</taxon>
        <taxon>Gigaspora</taxon>
    </lineage>
</organism>
<dbReference type="Proteomes" id="UP000789901">
    <property type="component" value="Unassembled WGS sequence"/>
</dbReference>
<evidence type="ECO:0000313" key="3">
    <source>
        <dbReference type="Proteomes" id="UP000789901"/>
    </source>
</evidence>
<accession>A0ABN7V3F7</accession>
<feature type="non-terminal residue" evidence="2">
    <location>
        <position position="412"/>
    </location>
</feature>
<protein>
    <submittedName>
        <fullName evidence="2">35793_t:CDS:1</fullName>
    </submittedName>
</protein>
<name>A0ABN7V3F7_GIGMA</name>
<sequence>MSTLGNDSGYEPLCNTNRSISKEKSPVSEASRDSSISRDSNITSRDSNITLKGSSISRDSSTSRETASSIEISTNIALQLSKSNNTLAKFRELWWTQGNIHPSAKWEEASDVDWEKYTERTDFFNVHGSWEWINGNVYVYELPLGPHETCSRAIDRAICSEDRQWTLINLGSTRTKADNMGKEADGSFIPKHKPNINSNGRDGSDSHKPWPNLAIEVALSETETHLLDVVKNYWLSPGRAHDAIAVKLVPSDKIVSRIKVWHFCTDNRTLGELVPVTEFGFNTIDDENQILIQPQQFTININAECLFHGMSSDFRIPASIPNPLIIDFYNVLKNTQYMINSLKELNFKLAFKITKLRKENAKIFELRKEKDLLIAKIIELEQSAKENTKKSTKLRDNAKNRTDSIRKLNLKL</sequence>
<reference evidence="2 3" key="1">
    <citation type="submission" date="2021-06" db="EMBL/GenBank/DDBJ databases">
        <authorList>
            <person name="Kallberg Y."/>
            <person name="Tangrot J."/>
            <person name="Rosling A."/>
        </authorList>
    </citation>
    <scope>NUCLEOTIDE SEQUENCE [LARGE SCALE GENOMIC DNA]</scope>
    <source>
        <strain evidence="2 3">120-4 pot B 10/14</strain>
    </source>
</reference>
<feature type="region of interest" description="Disordered" evidence="1">
    <location>
        <begin position="1"/>
        <end position="64"/>
    </location>
</feature>
<evidence type="ECO:0000256" key="1">
    <source>
        <dbReference type="SAM" id="MobiDB-lite"/>
    </source>
</evidence>
<feature type="compositionally biased region" description="Low complexity" evidence="1">
    <location>
        <begin position="37"/>
        <end position="60"/>
    </location>
</feature>
<gene>
    <name evidence="2" type="ORF">GMARGA_LOCUS13899</name>
</gene>
<proteinExistence type="predicted"/>
<feature type="compositionally biased region" description="Basic and acidic residues" evidence="1">
    <location>
        <begin position="20"/>
        <end position="36"/>
    </location>
</feature>